<keyword evidence="4" id="KW-1185">Reference proteome</keyword>
<feature type="domain" description="O-acyltransferase WSD1-like N-terminal" evidence="1">
    <location>
        <begin position="21"/>
        <end position="179"/>
    </location>
</feature>
<sequence>MADHAPIEQRLVHRDHGLDWSEFLAAIGELAATAMDARSRAWRIHVFYGVRRVPGVEGAATIVVLQGSHALLAGPSIAAVASVLFGDPHEPVTVPGLGPVAERVNRFAAAARGLARTPAGLVRYAVALQAAVRAVKQRQAEGSAEPAPSVERALTPLNGGCGDRRTARVVRLDVDTLKRKNLTLTGVLLTGISHALQRYLDEEAGGCPPDLAALVTIAMTAAPTDLGVNRLAGAVVDLHPEIESLPVRAATVQASLERERRINSNEVAVERIRLVNQLPSVLYPWLSRQGRRRGRAAKARGIARLHTVVSSINFGGAAPWSLGGAPLAFAAAFPPLTFEAGLTHCFIGAGHQSSLSILTSPDVMPRADRYVALLENAFAEITGSLVPR</sequence>
<comment type="caution">
    <text evidence="3">The sequence shown here is derived from an EMBL/GenBank/DDBJ whole genome shotgun (WGS) entry which is preliminary data.</text>
</comment>
<name>A0ABQ0YKY6_9NOCA</name>
<gene>
    <name evidence="3" type="ORF">RAJCM14343_2432</name>
</gene>
<dbReference type="InterPro" id="IPR009721">
    <property type="entry name" value="O-acyltransferase_WSD1_C"/>
</dbReference>
<evidence type="ECO:0000259" key="1">
    <source>
        <dbReference type="Pfam" id="PF03007"/>
    </source>
</evidence>
<dbReference type="EMBL" id="BLAH01000083">
    <property type="protein sequence ID" value="GES37178.1"/>
    <property type="molecule type" value="Genomic_DNA"/>
</dbReference>
<dbReference type="Pfam" id="PF06974">
    <property type="entry name" value="WS_DGAT_C"/>
    <property type="match status" value="1"/>
</dbReference>
<dbReference type="Proteomes" id="UP000325466">
    <property type="component" value="Unassembled WGS sequence"/>
</dbReference>
<organism evidence="3 4">
    <name type="scientific">Rhodococcus aetherivorans</name>
    <dbReference type="NCBI Taxonomy" id="191292"/>
    <lineage>
        <taxon>Bacteria</taxon>
        <taxon>Bacillati</taxon>
        <taxon>Actinomycetota</taxon>
        <taxon>Actinomycetes</taxon>
        <taxon>Mycobacteriales</taxon>
        <taxon>Nocardiaceae</taxon>
        <taxon>Rhodococcus</taxon>
    </lineage>
</organism>
<dbReference type="InterPro" id="IPR004255">
    <property type="entry name" value="O-acyltransferase_WSD1_N"/>
</dbReference>
<evidence type="ECO:0000313" key="3">
    <source>
        <dbReference type="EMBL" id="GES37178.1"/>
    </source>
</evidence>
<dbReference type="Pfam" id="PF03007">
    <property type="entry name" value="WS_DGAT_cat"/>
    <property type="match status" value="1"/>
</dbReference>
<protein>
    <recommendedName>
        <fullName evidence="5">Diacylglycerol O-acyltransferase</fullName>
    </recommendedName>
</protein>
<evidence type="ECO:0008006" key="5">
    <source>
        <dbReference type="Google" id="ProtNLM"/>
    </source>
</evidence>
<evidence type="ECO:0000313" key="4">
    <source>
        <dbReference type="Proteomes" id="UP000325466"/>
    </source>
</evidence>
<feature type="domain" description="O-acyltransferase WSD1 C-terminal" evidence="2">
    <location>
        <begin position="230"/>
        <end position="381"/>
    </location>
</feature>
<accession>A0ABQ0YKY6</accession>
<reference evidence="3 4" key="1">
    <citation type="journal article" date="2018" name="Biodegradation">
        <title>1,4-Dioxane degradation characteristics of Rhodococcus aetherivorans JCM 14343.</title>
        <authorList>
            <person name="Inoue D."/>
            <person name="Tsunoda T."/>
            <person name="Yamamoto N."/>
            <person name="Ike M."/>
            <person name="Sei K."/>
        </authorList>
    </citation>
    <scope>NUCLEOTIDE SEQUENCE [LARGE SCALE GENOMIC DNA]</scope>
    <source>
        <strain evidence="3 4">JCM 14343</strain>
    </source>
</reference>
<proteinExistence type="predicted"/>
<evidence type="ECO:0000259" key="2">
    <source>
        <dbReference type="Pfam" id="PF06974"/>
    </source>
</evidence>